<keyword evidence="4" id="KW-1185">Reference proteome</keyword>
<feature type="compositionally biased region" description="Polar residues" evidence="1">
    <location>
        <begin position="209"/>
        <end position="220"/>
    </location>
</feature>
<feature type="compositionally biased region" description="Polar residues" evidence="1">
    <location>
        <begin position="248"/>
        <end position="260"/>
    </location>
</feature>
<dbReference type="InterPro" id="IPR035892">
    <property type="entry name" value="C2_domain_sf"/>
</dbReference>
<dbReference type="SMART" id="SM00239">
    <property type="entry name" value="C2"/>
    <property type="match status" value="1"/>
</dbReference>
<dbReference type="InterPro" id="IPR000008">
    <property type="entry name" value="C2_dom"/>
</dbReference>
<dbReference type="AlphaFoldDB" id="A0AAV5RIR4"/>
<sequence length="325" mass="36408">MNLADILPWKSQNSSKASLPLQYASSSMNMSCSEENSSNSYEGTLILIVSKAKNLSNRRAISKQNPYCTIRINKHHDRTQTLFRGGQRPEWDHETRFLLDKLDLGSKLKVCVFDDKGNKTEIIGETEVPIKPALLANVDVGYDKWHSIYYDHHLVGEVFIEMTYYPRRGAKKNRSLQGSKQSTSSSRSTPSQSPYSSTSSLTAQSSTSNVTNSDLNSDININRDMFQRSSRPLPKPPTEQVSELDANSGESESENVQSSAPRLDSYLNFDSSLLPGPEALMMSTTDSDHSYNSPPRSAQDVISREINIGYEESLFQKLKPHNSRI</sequence>
<feature type="domain" description="C2" evidence="2">
    <location>
        <begin position="24"/>
        <end position="146"/>
    </location>
</feature>
<dbReference type="SUPFAM" id="SSF49562">
    <property type="entry name" value="C2 domain (Calcium/lipid-binding domain, CaLB)"/>
    <property type="match status" value="1"/>
</dbReference>
<evidence type="ECO:0000259" key="2">
    <source>
        <dbReference type="PROSITE" id="PS50004"/>
    </source>
</evidence>
<organism evidence="3 4">
    <name type="scientific">Starmerella bacillaris</name>
    <name type="common">Yeast</name>
    <name type="synonym">Candida zemplinina</name>
    <dbReference type="NCBI Taxonomy" id="1247836"/>
    <lineage>
        <taxon>Eukaryota</taxon>
        <taxon>Fungi</taxon>
        <taxon>Dikarya</taxon>
        <taxon>Ascomycota</taxon>
        <taxon>Saccharomycotina</taxon>
        <taxon>Dipodascomycetes</taxon>
        <taxon>Dipodascales</taxon>
        <taxon>Trichomonascaceae</taxon>
        <taxon>Starmerella</taxon>
    </lineage>
</organism>
<feature type="compositionally biased region" description="Low complexity" evidence="1">
    <location>
        <begin position="175"/>
        <end position="208"/>
    </location>
</feature>
<evidence type="ECO:0000256" key="1">
    <source>
        <dbReference type="SAM" id="MobiDB-lite"/>
    </source>
</evidence>
<reference evidence="3 4" key="1">
    <citation type="journal article" date="2023" name="Elife">
        <title>Identification of key yeast species and microbe-microbe interactions impacting larval growth of Drosophila in the wild.</title>
        <authorList>
            <person name="Mure A."/>
            <person name="Sugiura Y."/>
            <person name="Maeda R."/>
            <person name="Honda K."/>
            <person name="Sakurai N."/>
            <person name="Takahashi Y."/>
            <person name="Watada M."/>
            <person name="Katoh T."/>
            <person name="Gotoh A."/>
            <person name="Gotoh Y."/>
            <person name="Taniguchi I."/>
            <person name="Nakamura K."/>
            <person name="Hayashi T."/>
            <person name="Katayama T."/>
            <person name="Uemura T."/>
            <person name="Hattori Y."/>
        </authorList>
    </citation>
    <scope>NUCLEOTIDE SEQUENCE [LARGE SCALE GENOMIC DNA]</scope>
    <source>
        <strain evidence="3 4">SB-73</strain>
    </source>
</reference>
<evidence type="ECO:0000313" key="4">
    <source>
        <dbReference type="Proteomes" id="UP001362899"/>
    </source>
</evidence>
<dbReference type="EMBL" id="BTGC01000005">
    <property type="protein sequence ID" value="GMM51459.1"/>
    <property type="molecule type" value="Genomic_DNA"/>
</dbReference>
<protein>
    <submittedName>
        <fullName evidence="3">Inn1 protein</fullName>
    </submittedName>
</protein>
<dbReference type="InterPro" id="IPR052981">
    <property type="entry name" value="Ingression_C2_domain"/>
</dbReference>
<accession>A0AAV5RIR4</accession>
<dbReference type="PANTHER" id="PTHR47052:SF3">
    <property type="entry name" value="INGRESSION PROTEIN 1"/>
    <property type="match status" value="1"/>
</dbReference>
<evidence type="ECO:0000313" key="3">
    <source>
        <dbReference type="EMBL" id="GMM51459.1"/>
    </source>
</evidence>
<dbReference type="PROSITE" id="PS50004">
    <property type="entry name" value="C2"/>
    <property type="match status" value="1"/>
</dbReference>
<feature type="region of interest" description="Disordered" evidence="1">
    <location>
        <begin position="171"/>
        <end position="298"/>
    </location>
</feature>
<feature type="compositionally biased region" description="Polar residues" evidence="1">
    <location>
        <begin position="282"/>
        <end position="296"/>
    </location>
</feature>
<dbReference type="Pfam" id="PF00168">
    <property type="entry name" value="C2"/>
    <property type="match status" value="1"/>
</dbReference>
<proteinExistence type="predicted"/>
<dbReference type="Gene3D" id="2.60.40.150">
    <property type="entry name" value="C2 domain"/>
    <property type="match status" value="1"/>
</dbReference>
<comment type="caution">
    <text evidence="3">The sequence shown here is derived from an EMBL/GenBank/DDBJ whole genome shotgun (WGS) entry which is preliminary data.</text>
</comment>
<name>A0AAV5RIR4_STABA</name>
<dbReference type="Proteomes" id="UP001362899">
    <property type="component" value="Unassembled WGS sequence"/>
</dbReference>
<dbReference type="PANTHER" id="PTHR47052">
    <property type="entry name" value="CONSERVED SERINE PROLINE-RICH PROTEIN (AFU_ORTHOLOGUE AFUA_2G01790)"/>
    <property type="match status" value="1"/>
</dbReference>
<gene>
    <name evidence="3" type="ORF">DASB73_024170</name>
</gene>